<dbReference type="AlphaFoldDB" id="A0A8J7U737"/>
<dbReference type="Gene3D" id="1.20.58.90">
    <property type="match status" value="1"/>
</dbReference>
<gene>
    <name evidence="1" type="ORF">J3U88_29215</name>
</gene>
<comment type="caution">
    <text evidence="1">The sequence shown here is derived from an EMBL/GenBank/DDBJ whole genome shotgun (WGS) entry which is preliminary data.</text>
</comment>
<accession>A0A8J7U737</accession>
<protein>
    <recommendedName>
        <fullName evidence="3">EscF/YscF/HrpA family type III secretion system needle major subunit</fullName>
    </recommendedName>
</protein>
<evidence type="ECO:0000313" key="1">
    <source>
        <dbReference type="EMBL" id="MBO1322589.1"/>
    </source>
</evidence>
<dbReference type="Pfam" id="PF09392">
    <property type="entry name" value="T3SS_needle_F"/>
    <property type="match status" value="1"/>
</dbReference>
<keyword evidence="2" id="KW-1185">Reference proteome</keyword>
<dbReference type="Proteomes" id="UP000664417">
    <property type="component" value="Unassembled WGS sequence"/>
</dbReference>
<dbReference type="GO" id="GO:0015031">
    <property type="term" value="P:protein transport"/>
    <property type="evidence" value="ECO:0007669"/>
    <property type="project" value="InterPro"/>
</dbReference>
<dbReference type="InterPro" id="IPR037203">
    <property type="entry name" value="T3SS_needle-like_sf"/>
</dbReference>
<organism evidence="1 2">
    <name type="scientific">Acanthopleuribacter pedis</name>
    <dbReference type="NCBI Taxonomy" id="442870"/>
    <lineage>
        <taxon>Bacteria</taxon>
        <taxon>Pseudomonadati</taxon>
        <taxon>Acidobacteriota</taxon>
        <taxon>Holophagae</taxon>
        <taxon>Acanthopleuribacterales</taxon>
        <taxon>Acanthopleuribacteraceae</taxon>
        <taxon>Acanthopleuribacter</taxon>
    </lineage>
</organism>
<name>A0A8J7U737_9BACT</name>
<dbReference type="SUPFAM" id="SSF140129">
    <property type="entry name" value="MxiH-like"/>
    <property type="match status" value="1"/>
</dbReference>
<proteinExistence type="predicted"/>
<reference evidence="1" key="1">
    <citation type="submission" date="2021-03" db="EMBL/GenBank/DDBJ databases">
        <authorList>
            <person name="Wang G."/>
        </authorList>
    </citation>
    <scope>NUCLEOTIDE SEQUENCE</scope>
    <source>
        <strain evidence="1">KCTC 12899</strain>
    </source>
</reference>
<dbReference type="RefSeq" id="WP_207862562.1">
    <property type="nucleotide sequence ID" value="NZ_JAFREP010000039.1"/>
</dbReference>
<evidence type="ECO:0008006" key="3">
    <source>
        <dbReference type="Google" id="ProtNLM"/>
    </source>
</evidence>
<dbReference type="EMBL" id="JAFREP010000039">
    <property type="protein sequence ID" value="MBO1322589.1"/>
    <property type="molecule type" value="Genomic_DNA"/>
</dbReference>
<sequence length="77" mass="8199">MSGITLDSINASIAERVAALEASLAAEMDNYDAATADQQSLIRLQMGLQKWTMATNLQSNALKTLGDGLKSTVSNIR</sequence>
<evidence type="ECO:0000313" key="2">
    <source>
        <dbReference type="Proteomes" id="UP000664417"/>
    </source>
</evidence>
<dbReference type="InterPro" id="IPR021123">
    <property type="entry name" value="T3SS_needle-like"/>
</dbReference>